<reference evidence="1 2" key="1">
    <citation type="submission" date="2023-02" db="EMBL/GenBank/DDBJ databases">
        <title>Genome sequence of Sphingobacterium sp. KACC 22765.</title>
        <authorList>
            <person name="Kim S."/>
            <person name="Heo J."/>
            <person name="Kwon S.-W."/>
        </authorList>
    </citation>
    <scope>NUCLEOTIDE SEQUENCE [LARGE SCALE GENOMIC DNA]</scope>
    <source>
        <strain evidence="1 2">KACC 22765</strain>
    </source>
</reference>
<organism evidence="1 2">
    <name type="scientific">Sphingobacterium oryzagri</name>
    <dbReference type="NCBI Taxonomy" id="3025669"/>
    <lineage>
        <taxon>Bacteria</taxon>
        <taxon>Pseudomonadati</taxon>
        <taxon>Bacteroidota</taxon>
        <taxon>Sphingobacteriia</taxon>
        <taxon>Sphingobacteriales</taxon>
        <taxon>Sphingobacteriaceae</taxon>
        <taxon>Sphingobacterium</taxon>
    </lineage>
</organism>
<dbReference type="Proteomes" id="UP001221558">
    <property type="component" value="Chromosome"/>
</dbReference>
<evidence type="ECO:0000313" key="2">
    <source>
        <dbReference type="Proteomes" id="UP001221558"/>
    </source>
</evidence>
<name>A0ABY7WIE8_9SPHI</name>
<dbReference type="EMBL" id="CP117880">
    <property type="protein sequence ID" value="WDF68364.1"/>
    <property type="molecule type" value="Genomic_DNA"/>
</dbReference>
<gene>
    <name evidence="1" type="ORF">PQ465_18980</name>
</gene>
<sequence length="63" mass="7173">MKNYPGEIAIKKLPYVAPTLEIVQIELECSIAAGSAMMRTKGSNFEVYEEWEEQDMGEKTINF</sequence>
<proteinExistence type="predicted"/>
<evidence type="ECO:0000313" key="1">
    <source>
        <dbReference type="EMBL" id="WDF68364.1"/>
    </source>
</evidence>
<accession>A0ABY7WIE8</accession>
<protein>
    <submittedName>
        <fullName evidence="1">Uncharacterized protein</fullName>
    </submittedName>
</protein>
<dbReference type="RefSeq" id="WP_274267097.1">
    <property type="nucleotide sequence ID" value="NZ_CP117880.1"/>
</dbReference>
<keyword evidence="2" id="KW-1185">Reference proteome</keyword>